<comment type="caution">
    <text evidence="1">The sequence shown here is derived from an EMBL/GenBank/DDBJ whole genome shotgun (WGS) entry which is preliminary data.</text>
</comment>
<keyword evidence="2" id="KW-1185">Reference proteome</keyword>
<dbReference type="Gene3D" id="3.90.180.10">
    <property type="entry name" value="Medium-chain alcohol dehydrogenases, catalytic domain"/>
    <property type="match status" value="1"/>
</dbReference>
<proteinExistence type="predicted"/>
<gene>
    <name evidence="1" type="ORF">JOF56_009666</name>
</gene>
<accession>A0ABS4TY05</accession>
<dbReference type="Proteomes" id="UP001519332">
    <property type="component" value="Unassembled WGS sequence"/>
</dbReference>
<organism evidence="1 2">
    <name type="scientific">Kibdelosporangium banguiense</name>
    <dbReference type="NCBI Taxonomy" id="1365924"/>
    <lineage>
        <taxon>Bacteria</taxon>
        <taxon>Bacillati</taxon>
        <taxon>Actinomycetota</taxon>
        <taxon>Actinomycetes</taxon>
        <taxon>Pseudonocardiales</taxon>
        <taxon>Pseudonocardiaceae</taxon>
        <taxon>Kibdelosporangium</taxon>
    </lineage>
</organism>
<reference evidence="1 2" key="1">
    <citation type="submission" date="2021-03" db="EMBL/GenBank/DDBJ databases">
        <title>Sequencing the genomes of 1000 actinobacteria strains.</title>
        <authorList>
            <person name="Klenk H.-P."/>
        </authorList>
    </citation>
    <scope>NUCLEOTIDE SEQUENCE [LARGE SCALE GENOMIC DNA]</scope>
    <source>
        <strain evidence="1 2">DSM 46670</strain>
    </source>
</reference>
<evidence type="ECO:0000313" key="2">
    <source>
        <dbReference type="Proteomes" id="UP001519332"/>
    </source>
</evidence>
<dbReference type="EMBL" id="JAGINW010000001">
    <property type="protein sequence ID" value="MBP2329281.1"/>
    <property type="molecule type" value="Genomic_DNA"/>
</dbReference>
<dbReference type="Pfam" id="PF13602">
    <property type="entry name" value="ADH_zinc_N_2"/>
    <property type="match status" value="1"/>
</dbReference>
<protein>
    <submittedName>
        <fullName evidence="1">NADPH:quinone reductase-like Zn-dependent oxidoreductase</fullName>
    </submittedName>
</protein>
<name>A0ABS4TY05_9PSEU</name>
<dbReference type="RefSeq" id="WP_307855591.1">
    <property type="nucleotide sequence ID" value="NZ_JAGINW010000001.1"/>
</dbReference>
<dbReference type="Gene3D" id="3.40.50.720">
    <property type="entry name" value="NAD(P)-binding Rossmann-like Domain"/>
    <property type="match status" value="1"/>
</dbReference>
<evidence type="ECO:0000313" key="1">
    <source>
        <dbReference type="EMBL" id="MBP2329281.1"/>
    </source>
</evidence>
<sequence>MLTELARLVAAGELDSHITEVRSLDEAREALALVERGHARGKIVLVP</sequence>